<dbReference type="InterPro" id="IPR011009">
    <property type="entry name" value="Kinase-like_dom_sf"/>
</dbReference>
<keyword evidence="7" id="KW-0808">Transferase</keyword>
<dbReference type="Pfam" id="PF00069">
    <property type="entry name" value="Pkinase"/>
    <property type="match status" value="1"/>
</dbReference>
<dbReference type="Gene3D" id="3.30.200.20">
    <property type="entry name" value="Phosphorylase Kinase, domain 1"/>
    <property type="match status" value="1"/>
</dbReference>
<dbReference type="Gene3D" id="1.10.510.10">
    <property type="entry name" value="Transferase(Phosphotransferase) domain 1"/>
    <property type="match status" value="1"/>
</dbReference>
<dbReference type="InterPro" id="IPR000719">
    <property type="entry name" value="Prot_kinase_dom"/>
</dbReference>
<dbReference type="FunFam" id="1.10.510.10:FF:000571">
    <property type="entry name" value="Maternal embryonic leucine zipper kinase"/>
    <property type="match status" value="1"/>
</dbReference>
<dbReference type="CDD" id="cd05117">
    <property type="entry name" value="STKc_CAMK"/>
    <property type="match status" value="1"/>
</dbReference>
<dbReference type="PROSITE" id="PS50011">
    <property type="entry name" value="PROTEIN_KINASE_DOM"/>
    <property type="match status" value="1"/>
</dbReference>
<reference evidence="8" key="3">
    <citation type="submission" date="2024-02" db="EMBL/GenBank/DDBJ databases">
        <title>Comparative genomics of Cryptococcus and Kwoniella reveals pathogenesis evolution and contrasting modes of karyotype evolution via chromosome fusion or intercentromeric recombination.</title>
        <authorList>
            <person name="Coelho M.A."/>
            <person name="David-Palma M."/>
            <person name="Shea T."/>
            <person name="Bowers K."/>
            <person name="McGinley-Smith S."/>
            <person name="Mohammad A.W."/>
            <person name="Gnirke A."/>
            <person name="Yurkov A.M."/>
            <person name="Nowrousian M."/>
            <person name="Sun S."/>
            <person name="Cuomo C.A."/>
            <person name="Heitman J."/>
        </authorList>
    </citation>
    <scope>NUCLEOTIDE SEQUENCE</scope>
    <source>
        <strain evidence="8">CBS 10117</strain>
    </source>
</reference>
<evidence type="ECO:0000256" key="3">
    <source>
        <dbReference type="PROSITE-ProRule" id="PRU10141"/>
    </source>
</evidence>
<feature type="region of interest" description="Disordered" evidence="5">
    <location>
        <begin position="319"/>
        <end position="459"/>
    </location>
</feature>
<evidence type="ECO:0000256" key="1">
    <source>
        <dbReference type="ARBA" id="ARBA00022741"/>
    </source>
</evidence>
<evidence type="ECO:0000313" key="7">
    <source>
        <dbReference type="EMBL" id="OBR86440.1"/>
    </source>
</evidence>
<sequence length="475" mass="53044">MNLSNIRDHVLSQPASFKKKKEYQLEELLGRGGFGKVVRATWTPPEGEKKEVALKIISKKLVKDNEQAVMDEINVLKGLDHPNIVHVWDHFESRDKFYLTFELAVGGELFDRISERGKFTEKDALDCIRQVCSATSYLHSHQIVHRDLKPENILYKSKDPNSRIVIADFGIAKHLEDPDEVLQDAAGSFGYAAPEVLTGSGHGVKCDCWSIGVIAFTILCGYSPFRETDRNALLREMTKGRVVFHERYWKKVSQTAKDFIKALLVVDPKKRMSSADALKHPWMTQGQTTENDLSDAVIPALNAKMKWKKAIRAVQATNRLRAASTSSRSASLSTSTSTSTSTDSTSTPTLTPVTPVTIPKAITPLSMTEEEPMSDSHSFFTAEETEHENEHDQEHEHEVQTPEGPSIRTEIGDVHIVEDHDSPKTSKQPDDVGEVEETNKGLKVNANQARPETTRKSSVENVVEGVKGFMGRLRL</sequence>
<accession>A0A1A6A8R0</accession>
<comment type="similarity">
    <text evidence="4">Belongs to the protein kinase superfamily.</text>
</comment>
<dbReference type="GO" id="GO:0004674">
    <property type="term" value="F:protein serine/threonine kinase activity"/>
    <property type="evidence" value="ECO:0007669"/>
    <property type="project" value="UniProtKB-KW"/>
</dbReference>
<dbReference type="PROSITE" id="PS00107">
    <property type="entry name" value="PROTEIN_KINASE_ATP"/>
    <property type="match status" value="1"/>
</dbReference>
<protein>
    <submittedName>
        <fullName evidence="7">CAMK/CAMK1/CAMK1-CMK protein kinase</fullName>
    </submittedName>
</protein>
<feature type="compositionally biased region" description="Basic and acidic residues" evidence="5">
    <location>
        <begin position="388"/>
        <end position="400"/>
    </location>
</feature>
<dbReference type="OrthoDB" id="40902at2759"/>
<keyword evidence="1 3" id="KW-0547">Nucleotide-binding</keyword>
<organism evidence="7">
    <name type="scientific">Kwoniella dejecticola CBS 10117</name>
    <dbReference type="NCBI Taxonomy" id="1296121"/>
    <lineage>
        <taxon>Eukaryota</taxon>
        <taxon>Fungi</taxon>
        <taxon>Dikarya</taxon>
        <taxon>Basidiomycota</taxon>
        <taxon>Agaricomycotina</taxon>
        <taxon>Tremellomycetes</taxon>
        <taxon>Tremellales</taxon>
        <taxon>Cryptococcaceae</taxon>
        <taxon>Kwoniella</taxon>
    </lineage>
</organism>
<dbReference type="Proteomes" id="UP000078595">
    <property type="component" value="Chromosome 3"/>
</dbReference>
<dbReference type="KEGG" id="kdj:28966146"/>
<keyword evidence="7" id="KW-0418">Kinase</keyword>
<evidence type="ECO:0000313" key="8">
    <source>
        <dbReference type="EMBL" id="WWC59870.1"/>
    </source>
</evidence>
<reference evidence="7" key="1">
    <citation type="submission" date="2013-07" db="EMBL/GenBank/DDBJ databases">
        <title>The Genome Sequence of Cryptococcus dejecticola CBS10117.</title>
        <authorList>
            <consortium name="The Broad Institute Genome Sequencing Platform"/>
            <person name="Cuomo C."/>
            <person name="Litvintseva A."/>
            <person name="Chen Y."/>
            <person name="Heitman J."/>
            <person name="Sun S."/>
            <person name="Springer D."/>
            <person name="Dromer F."/>
            <person name="Young S.K."/>
            <person name="Zeng Q."/>
            <person name="Gargeya S."/>
            <person name="Fitzgerald M."/>
            <person name="Abouelleil A."/>
            <person name="Alvarado L."/>
            <person name="Berlin A.M."/>
            <person name="Chapman S.B."/>
            <person name="Dewar J."/>
            <person name="Goldberg J."/>
            <person name="Griggs A."/>
            <person name="Gujja S."/>
            <person name="Hansen M."/>
            <person name="Howarth C."/>
            <person name="Imamovic A."/>
            <person name="Larimer J."/>
            <person name="McCowan C."/>
            <person name="Murphy C."/>
            <person name="Pearson M."/>
            <person name="Priest M."/>
            <person name="Roberts A."/>
            <person name="Saif S."/>
            <person name="Shea T."/>
            <person name="Sykes S."/>
            <person name="Wortman J."/>
            <person name="Nusbaum C."/>
            <person name="Birren B."/>
        </authorList>
    </citation>
    <scope>NUCLEOTIDE SEQUENCE [LARGE SCALE GENOMIC DNA]</scope>
    <source>
        <strain evidence="7">CBS 10117</strain>
    </source>
</reference>
<dbReference type="STRING" id="1296121.A0A1A6A8R0"/>
<evidence type="ECO:0000256" key="5">
    <source>
        <dbReference type="SAM" id="MobiDB-lite"/>
    </source>
</evidence>
<keyword evidence="4" id="KW-0723">Serine/threonine-protein kinase</keyword>
<dbReference type="InterPro" id="IPR017441">
    <property type="entry name" value="Protein_kinase_ATP_BS"/>
</dbReference>
<reference evidence="8" key="2">
    <citation type="submission" date="2013-07" db="EMBL/GenBank/DDBJ databases">
        <authorList>
            <consortium name="The Broad Institute Genome Sequencing Platform"/>
            <person name="Cuomo C."/>
            <person name="Litvintseva A."/>
            <person name="Chen Y."/>
            <person name="Heitman J."/>
            <person name="Sun S."/>
            <person name="Springer D."/>
            <person name="Dromer F."/>
            <person name="Young S.K."/>
            <person name="Zeng Q."/>
            <person name="Gargeya S."/>
            <person name="Fitzgerald M."/>
            <person name="Abouelleil A."/>
            <person name="Alvarado L."/>
            <person name="Berlin A.M."/>
            <person name="Chapman S.B."/>
            <person name="Dewar J."/>
            <person name="Goldberg J."/>
            <person name="Griggs A."/>
            <person name="Gujja S."/>
            <person name="Hansen M."/>
            <person name="Howarth C."/>
            <person name="Imamovic A."/>
            <person name="Larimer J."/>
            <person name="McCowan C."/>
            <person name="Murphy C."/>
            <person name="Pearson M."/>
            <person name="Priest M."/>
            <person name="Roberts A."/>
            <person name="Saif S."/>
            <person name="Shea T."/>
            <person name="Sykes S."/>
            <person name="Wortman J."/>
            <person name="Nusbaum C."/>
            <person name="Birren B."/>
        </authorList>
    </citation>
    <scope>NUCLEOTIDE SEQUENCE</scope>
    <source>
        <strain evidence="8">CBS 10117</strain>
    </source>
</reference>
<keyword evidence="2 3" id="KW-0067">ATP-binding</keyword>
<dbReference type="EMBL" id="CP144532">
    <property type="protein sequence ID" value="WWC59870.1"/>
    <property type="molecule type" value="Genomic_DNA"/>
</dbReference>
<dbReference type="RefSeq" id="XP_018264282.1">
    <property type="nucleotide sequence ID" value="XM_018405788.1"/>
</dbReference>
<gene>
    <name evidence="7" type="ORF">I303_02447</name>
    <name evidence="8" type="ORF">I303_102432</name>
</gene>
<evidence type="ECO:0000256" key="4">
    <source>
        <dbReference type="RuleBase" id="RU000304"/>
    </source>
</evidence>
<dbReference type="PROSITE" id="PS00108">
    <property type="entry name" value="PROTEIN_KINASE_ST"/>
    <property type="match status" value="1"/>
</dbReference>
<name>A0A1A6A8R0_9TREE</name>
<dbReference type="GeneID" id="28966146"/>
<feature type="binding site" evidence="3">
    <location>
        <position position="55"/>
    </location>
    <ligand>
        <name>ATP</name>
        <dbReference type="ChEBI" id="CHEBI:30616"/>
    </ligand>
</feature>
<proteinExistence type="inferred from homology"/>
<evidence type="ECO:0000256" key="2">
    <source>
        <dbReference type="ARBA" id="ARBA00022840"/>
    </source>
</evidence>
<evidence type="ECO:0000259" key="6">
    <source>
        <dbReference type="PROSITE" id="PS50011"/>
    </source>
</evidence>
<dbReference type="SUPFAM" id="SSF56112">
    <property type="entry name" value="Protein kinase-like (PK-like)"/>
    <property type="match status" value="1"/>
</dbReference>
<dbReference type="PANTHER" id="PTHR24347">
    <property type="entry name" value="SERINE/THREONINE-PROTEIN KINASE"/>
    <property type="match status" value="1"/>
</dbReference>
<dbReference type="VEuPathDB" id="FungiDB:I303_02447"/>
<dbReference type="SMART" id="SM00220">
    <property type="entry name" value="S_TKc"/>
    <property type="match status" value="1"/>
</dbReference>
<feature type="compositionally biased region" description="Low complexity" evidence="5">
    <location>
        <begin position="319"/>
        <end position="357"/>
    </location>
</feature>
<dbReference type="InterPro" id="IPR008271">
    <property type="entry name" value="Ser/Thr_kinase_AS"/>
</dbReference>
<evidence type="ECO:0000313" key="9">
    <source>
        <dbReference type="Proteomes" id="UP000078595"/>
    </source>
</evidence>
<feature type="compositionally biased region" description="Basic and acidic residues" evidence="5">
    <location>
        <begin position="410"/>
        <end position="430"/>
    </location>
</feature>
<dbReference type="GO" id="GO:0005524">
    <property type="term" value="F:ATP binding"/>
    <property type="evidence" value="ECO:0007669"/>
    <property type="project" value="UniProtKB-UniRule"/>
</dbReference>
<dbReference type="AlphaFoldDB" id="A0A1A6A8R0"/>
<keyword evidence="9" id="KW-1185">Reference proteome</keyword>
<feature type="domain" description="Protein kinase" evidence="6">
    <location>
        <begin position="23"/>
        <end position="283"/>
    </location>
</feature>
<dbReference type="EMBL" id="KI894029">
    <property type="protein sequence ID" value="OBR86440.1"/>
    <property type="molecule type" value="Genomic_DNA"/>
</dbReference>